<evidence type="ECO:0000256" key="6">
    <source>
        <dbReference type="ARBA" id="ARBA00037589"/>
    </source>
</evidence>
<proteinExistence type="inferred from homology"/>
<evidence type="ECO:0000256" key="7">
    <source>
        <dbReference type="ARBA" id="ARBA00040167"/>
    </source>
</evidence>
<dbReference type="InterPro" id="IPR039793">
    <property type="entry name" value="UROS/Hem4"/>
</dbReference>
<comment type="function">
    <text evidence="6 9">Catalyzes cyclization of the linear tetrapyrrole, hydroxymethylbilane, to the macrocyclic uroporphyrinogen III.</text>
</comment>
<dbReference type="Pfam" id="PF02602">
    <property type="entry name" value="HEM4"/>
    <property type="match status" value="1"/>
</dbReference>
<evidence type="ECO:0000256" key="4">
    <source>
        <dbReference type="ARBA" id="ARBA00023239"/>
    </source>
</evidence>
<evidence type="ECO:0000313" key="11">
    <source>
        <dbReference type="EMBL" id="AXI01725.1"/>
    </source>
</evidence>
<evidence type="ECO:0000256" key="2">
    <source>
        <dbReference type="ARBA" id="ARBA00008133"/>
    </source>
</evidence>
<dbReference type="GO" id="GO:0006782">
    <property type="term" value="P:protoporphyrinogen IX biosynthetic process"/>
    <property type="evidence" value="ECO:0007669"/>
    <property type="project" value="UniProtKB-UniRule"/>
</dbReference>
<evidence type="ECO:0000256" key="5">
    <source>
        <dbReference type="ARBA" id="ARBA00023244"/>
    </source>
</evidence>
<dbReference type="KEGG" id="mbah:HYN46_01755"/>
<accession>A0A345P366</accession>
<sequence>MSIGHFLNTRPSTRAAALTTAVLQAGWRVTELPLLELVALPLSESELDCLQLLTSDPVSVIVVVSPTAANMGLQALARLGIAPDALAIRWLAVGQGTAQVLQAHNLYPDIPMIETSEGLIASDLLASLPAGAAVMVWRGEGGRELVQERLLARGVSLQIINLYCRQLPESSLQQWISLEKKSDSDFPSVVLLSSGESWRYWQRLAGARALEPWLLVLGQRLMVDVSQYTSRVQQLIDLQPAHIVSVLAELGGAS</sequence>
<comment type="similarity">
    <text evidence="2 9">Belongs to the uroporphyrinogen-III synthase family.</text>
</comment>
<keyword evidence="5 9" id="KW-0627">Porphyrin biosynthesis</keyword>
<dbReference type="SUPFAM" id="SSF69618">
    <property type="entry name" value="HemD-like"/>
    <property type="match status" value="1"/>
</dbReference>
<feature type="domain" description="Tetrapyrrole biosynthesis uroporphyrinogen III synthase" evidence="10">
    <location>
        <begin position="18"/>
        <end position="209"/>
    </location>
</feature>
<dbReference type="AlphaFoldDB" id="A0A345P366"/>
<reference evidence="11 12" key="1">
    <citation type="submission" date="2018-07" db="EMBL/GenBank/DDBJ databases">
        <title>Genome sequencing of Moraxellaceae gen. HYN0046.</title>
        <authorList>
            <person name="Kim M."/>
            <person name="Yi H."/>
        </authorList>
    </citation>
    <scope>NUCLEOTIDE SEQUENCE [LARGE SCALE GENOMIC DNA]</scope>
    <source>
        <strain evidence="11 12">HYN0046</strain>
    </source>
</reference>
<evidence type="ECO:0000259" key="10">
    <source>
        <dbReference type="Pfam" id="PF02602"/>
    </source>
</evidence>
<evidence type="ECO:0000256" key="1">
    <source>
        <dbReference type="ARBA" id="ARBA00004772"/>
    </source>
</evidence>
<dbReference type="CDD" id="cd06578">
    <property type="entry name" value="HemD"/>
    <property type="match status" value="1"/>
</dbReference>
<dbReference type="EC" id="4.2.1.75" evidence="3 9"/>
<organism evidence="11 12">
    <name type="scientific">Aquirhabdus parva</name>
    <dbReference type="NCBI Taxonomy" id="2283318"/>
    <lineage>
        <taxon>Bacteria</taxon>
        <taxon>Pseudomonadati</taxon>
        <taxon>Pseudomonadota</taxon>
        <taxon>Gammaproteobacteria</taxon>
        <taxon>Moraxellales</taxon>
        <taxon>Moraxellaceae</taxon>
        <taxon>Aquirhabdus</taxon>
    </lineage>
</organism>
<keyword evidence="4 9" id="KW-0456">Lyase</keyword>
<name>A0A345P366_9GAMM</name>
<comment type="catalytic activity">
    <reaction evidence="8 9">
        <text>hydroxymethylbilane = uroporphyrinogen III + H2O</text>
        <dbReference type="Rhea" id="RHEA:18965"/>
        <dbReference type="ChEBI" id="CHEBI:15377"/>
        <dbReference type="ChEBI" id="CHEBI:57308"/>
        <dbReference type="ChEBI" id="CHEBI:57845"/>
        <dbReference type="EC" id="4.2.1.75"/>
    </reaction>
</comment>
<dbReference type="PANTHER" id="PTHR38042">
    <property type="entry name" value="UROPORPHYRINOGEN-III SYNTHASE, CHLOROPLASTIC"/>
    <property type="match status" value="1"/>
</dbReference>
<dbReference type="PANTHER" id="PTHR38042:SF1">
    <property type="entry name" value="UROPORPHYRINOGEN-III SYNTHASE, CHLOROPLASTIC"/>
    <property type="match status" value="1"/>
</dbReference>
<dbReference type="Proteomes" id="UP000253940">
    <property type="component" value="Chromosome"/>
</dbReference>
<dbReference type="EMBL" id="CP031222">
    <property type="protein sequence ID" value="AXI01725.1"/>
    <property type="molecule type" value="Genomic_DNA"/>
</dbReference>
<gene>
    <name evidence="11" type="ORF">HYN46_01755</name>
</gene>
<comment type="pathway">
    <text evidence="1 9">Porphyrin-containing compound metabolism; protoporphyrin-IX biosynthesis; coproporphyrinogen-III from 5-aminolevulinate: step 3/4.</text>
</comment>
<dbReference type="UniPathway" id="UPA00251">
    <property type="reaction ID" value="UER00320"/>
</dbReference>
<evidence type="ECO:0000313" key="12">
    <source>
        <dbReference type="Proteomes" id="UP000253940"/>
    </source>
</evidence>
<dbReference type="GO" id="GO:0006780">
    <property type="term" value="P:uroporphyrinogen III biosynthetic process"/>
    <property type="evidence" value="ECO:0007669"/>
    <property type="project" value="UniProtKB-UniRule"/>
</dbReference>
<dbReference type="Gene3D" id="3.40.50.10090">
    <property type="match status" value="2"/>
</dbReference>
<dbReference type="InterPro" id="IPR036108">
    <property type="entry name" value="4pyrrol_syn_uPrphyn_synt_sf"/>
</dbReference>
<evidence type="ECO:0000256" key="3">
    <source>
        <dbReference type="ARBA" id="ARBA00013109"/>
    </source>
</evidence>
<dbReference type="GO" id="GO:0004852">
    <property type="term" value="F:uroporphyrinogen-III synthase activity"/>
    <property type="evidence" value="ECO:0007669"/>
    <property type="project" value="UniProtKB-UniRule"/>
</dbReference>
<dbReference type="RefSeq" id="WP_114897835.1">
    <property type="nucleotide sequence ID" value="NZ_CP031222.1"/>
</dbReference>
<evidence type="ECO:0000256" key="8">
    <source>
        <dbReference type="ARBA" id="ARBA00048617"/>
    </source>
</evidence>
<dbReference type="OrthoDB" id="9787650at2"/>
<protein>
    <recommendedName>
        <fullName evidence="7 9">Uroporphyrinogen-III synthase</fullName>
        <ecNumber evidence="3 9">4.2.1.75</ecNumber>
    </recommendedName>
</protein>
<dbReference type="InterPro" id="IPR003754">
    <property type="entry name" value="4pyrrol_synth_uPrphyn_synth"/>
</dbReference>
<evidence type="ECO:0000256" key="9">
    <source>
        <dbReference type="RuleBase" id="RU366031"/>
    </source>
</evidence>
<keyword evidence="12" id="KW-1185">Reference proteome</keyword>